<dbReference type="InterPro" id="IPR036565">
    <property type="entry name" value="Mur-like_cat_sf"/>
</dbReference>
<evidence type="ECO:0000256" key="2">
    <source>
        <dbReference type="ARBA" id="ARBA00022598"/>
    </source>
</evidence>
<dbReference type="RefSeq" id="WP_131567652.1">
    <property type="nucleotide sequence ID" value="NZ_JAINFK010000004.1"/>
</dbReference>
<evidence type="ECO:0000256" key="10">
    <source>
        <dbReference type="HAMAP-Rule" id="MF_02019"/>
    </source>
</evidence>
<dbReference type="Gene3D" id="3.90.190.20">
    <property type="entry name" value="Mur ligase, C-terminal domain"/>
    <property type="match status" value="1"/>
</dbReference>
<dbReference type="AlphaFoldDB" id="A0A4R0PDD6"/>
<keyword evidence="3 10" id="KW-0132">Cell division</keyword>
<dbReference type="OrthoDB" id="9801978at2"/>
<evidence type="ECO:0000256" key="6">
    <source>
        <dbReference type="ARBA" id="ARBA00022960"/>
    </source>
</evidence>
<dbReference type="InterPro" id="IPR004101">
    <property type="entry name" value="Mur_ligase_C"/>
</dbReference>
<dbReference type="GO" id="GO:0009252">
    <property type="term" value="P:peptidoglycan biosynthetic process"/>
    <property type="evidence" value="ECO:0007669"/>
    <property type="project" value="UniProtKB-UniRule"/>
</dbReference>
<dbReference type="SUPFAM" id="SSF63418">
    <property type="entry name" value="MurE/MurF N-terminal domain"/>
    <property type="match status" value="1"/>
</dbReference>
<organism evidence="15 16">
    <name type="scientific">Oricola cellulosilytica</name>
    <dbReference type="NCBI Taxonomy" id="1429082"/>
    <lineage>
        <taxon>Bacteria</taxon>
        <taxon>Pseudomonadati</taxon>
        <taxon>Pseudomonadota</taxon>
        <taxon>Alphaproteobacteria</taxon>
        <taxon>Hyphomicrobiales</taxon>
        <taxon>Ahrensiaceae</taxon>
        <taxon>Oricola</taxon>
    </lineage>
</organism>
<evidence type="ECO:0000256" key="9">
    <source>
        <dbReference type="ARBA" id="ARBA00023316"/>
    </source>
</evidence>
<dbReference type="GO" id="GO:0005524">
    <property type="term" value="F:ATP binding"/>
    <property type="evidence" value="ECO:0007669"/>
    <property type="project" value="UniProtKB-UniRule"/>
</dbReference>
<comment type="pathway">
    <text evidence="10 11">Cell wall biogenesis; peptidoglycan biosynthesis.</text>
</comment>
<evidence type="ECO:0000313" key="16">
    <source>
        <dbReference type="Proteomes" id="UP000291301"/>
    </source>
</evidence>
<dbReference type="NCBIfam" id="TIGR01143">
    <property type="entry name" value="murF"/>
    <property type="match status" value="1"/>
</dbReference>
<dbReference type="EC" id="6.3.2.10" evidence="10 11"/>
<dbReference type="GO" id="GO:0047480">
    <property type="term" value="F:UDP-N-acetylmuramoyl-tripeptide-D-alanyl-D-alanine ligase activity"/>
    <property type="evidence" value="ECO:0007669"/>
    <property type="project" value="UniProtKB-UniRule"/>
</dbReference>
<comment type="catalytic activity">
    <reaction evidence="10 11">
        <text>D-alanyl-D-alanine + UDP-N-acetyl-alpha-D-muramoyl-L-alanyl-gamma-D-glutamyl-meso-2,6-diaminopimelate + ATP = UDP-N-acetyl-alpha-D-muramoyl-L-alanyl-gamma-D-glutamyl-meso-2,6-diaminopimeloyl-D-alanyl-D-alanine + ADP + phosphate + H(+)</text>
        <dbReference type="Rhea" id="RHEA:28374"/>
        <dbReference type="ChEBI" id="CHEBI:15378"/>
        <dbReference type="ChEBI" id="CHEBI:30616"/>
        <dbReference type="ChEBI" id="CHEBI:43474"/>
        <dbReference type="ChEBI" id="CHEBI:57822"/>
        <dbReference type="ChEBI" id="CHEBI:61386"/>
        <dbReference type="ChEBI" id="CHEBI:83905"/>
        <dbReference type="ChEBI" id="CHEBI:456216"/>
        <dbReference type="EC" id="6.3.2.10"/>
    </reaction>
</comment>
<evidence type="ECO:0000256" key="3">
    <source>
        <dbReference type="ARBA" id="ARBA00022618"/>
    </source>
</evidence>
<evidence type="ECO:0000256" key="8">
    <source>
        <dbReference type="ARBA" id="ARBA00023306"/>
    </source>
</evidence>
<sequence length="472" mass="50051">MAPLWIGQDMVDAMNARPVNGVPANVTGVSIDSRTLKPGEAFFAIKGDKFDGHDYATAAAAAGASVLVIAENKLPALGRLTVPMMVVSDVLDALWRLGAAARARSKARIIAVTGSAGKTTTKDALRHVLAHVGPVHASVASFNNHWGVPLTLARMPERTKFGIFEIGMNHPGEITPLVKLVRPHIAIITLVAAAHLGHFKDLNEIAHAKAEIFEGLVSGGWALINRDDAKYALLEKLARKAGVENVAGFGAHERAKVRLTNAKYLDECSTITASVFGEEIAAKIGLPGRHIVQNVLAILGAAHLAGADMAKVCHALASIEAERGRGQRHTLRAGKGTFTLIDESYNANPASMEAALELLSSAQVGGRGRRIAVLGDMLELGRHSAELHSGLAGPIANAGIDRLYLAGPEIKVLADAVPNDIYCEYERSVDDLIDSLMATPQPGDVIMIKSSNGIGFSRIVRAMLDRYSRAEA</sequence>
<dbReference type="PANTHER" id="PTHR43024">
    <property type="entry name" value="UDP-N-ACETYLMURAMOYL-TRIPEPTIDE--D-ALANYL-D-ALANINE LIGASE"/>
    <property type="match status" value="1"/>
</dbReference>
<dbReference type="Pfam" id="PF02875">
    <property type="entry name" value="Mur_ligase_C"/>
    <property type="match status" value="1"/>
</dbReference>
<dbReference type="GO" id="GO:0005737">
    <property type="term" value="C:cytoplasm"/>
    <property type="evidence" value="ECO:0007669"/>
    <property type="project" value="UniProtKB-SubCell"/>
</dbReference>
<dbReference type="UniPathway" id="UPA00219"/>
<dbReference type="InterPro" id="IPR000713">
    <property type="entry name" value="Mur_ligase_N"/>
</dbReference>
<dbReference type="SUPFAM" id="SSF53244">
    <property type="entry name" value="MurD-like peptide ligases, peptide-binding domain"/>
    <property type="match status" value="1"/>
</dbReference>
<accession>A0A4R0PDD6</accession>
<dbReference type="Gene3D" id="3.40.1390.10">
    <property type="entry name" value="MurE/MurF, N-terminal domain"/>
    <property type="match status" value="1"/>
</dbReference>
<keyword evidence="8 10" id="KW-0131">Cell cycle</keyword>
<comment type="subcellular location">
    <subcellularLocation>
        <location evidence="10 11">Cytoplasm</location>
    </subcellularLocation>
</comment>
<keyword evidence="9 10" id="KW-0961">Cell wall biogenesis/degradation</keyword>
<dbReference type="Gene3D" id="3.40.1190.10">
    <property type="entry name" value="Mur-like, catalytic domain"/>
    <property type="match status" value="1"/>
</dbReference>
<protein>
    <recommendedName>
        <fullName evidence="10 11">UDP-N-acetylmuramoyl-tripeptide--D-alanyl-D-alanine ligase</fullName>
        <ecNumber evidence="10 11">6.3.2.10</ecNumber>
    </recommendedName>
    <alternativeName>
        <fullName evidence="10">D-alanyl-D-alanine-adding enzyme</fullName>
    </alternativeName>
</protein>
<keyword evidence="5 10" id="KW-0067">ATP-binding</keyword>
<evidence type="ECO:0000256" key="5">
    <source>
        <dbReference type="ARBA" id="ARBA00022840"/>
    </source>
</evidence>
<evidence type="ECO:0000259" key="14">
    <source>
        <dbReference type="Pfam" id="PF08245"/>
    </source>
</evidence>
<dbReference type="GO" id="GO:0071555">
    <property type="term" value="P:cell wall organization"/>
    <property type="evidence" value="ECO:0007669"/>
    <property type="project" value="UniProtKB-KW"/>
</dbReference>
<evidence type="ECO:0000259" key="13">
    <source>
        <dbReference type="Pfam" id="PF02875"/>
    </source>
</evidence>
<dbReference type="HAMAP" id="MF_02019">
    <property type="entry name" value="MurF"/>
    <property type="match status" value="1"/>
</dbReference>
<feature type="domain" description="Mur ligase C-terminal" evidence="13">
    <location>
        <begin position="330"/>
        <end position="451"/>
    </location>
</feature>
<keyword evidence="1 10" id="KW-0963">Cytoplasm</keyword>
<feature type="domain" description="Mur ligase central" evidence="14">
    <location>
        <begin position="112"/>
        <end position="301"/>
    </location>
</feature>
<dbReference type="EMBL" id="SJST01000002">
    <property type="protein sequence ID" value="TCD15510.1"/>
    <property type="molecule type" value="Genomic_DNA"/>
</dbReference>
<gene>
    <name evidence="10" type="primary">murF</name>
    <name evidence="15" type="ORF">E0D97_06815</name>
</gene>
<evidence type="ECO:0000313" key="15">
    <source>
        <dbReference type="EMBL" id="TCD15510.1"/>
    </source>
</evidence>
<evidence type="ECO:0000256" key="1">
    <source>
        <dbReference type="ARBA" id="ARBA00022490"/>
    </source>
</evidence>
<dbReference type="InterPro" id="IPR051046">
    <property type="entry name" value="MurCDEF_CellWall_CoF430Synth"/>
</dbReference>
<dbReference type="PANTHER" id="PTHR43024:SF1">
    <property type="entry name" value="UDP-N-ACETYLMURAMOYL-TRIPEPTIDE--D-ALANYL-D-ALANINE LIGASE"/>
    <property type="match status" value="1"/>
</dbReference>
<proteinExistence type="inferred from homology"/>
<dbReference type="Proteomes" id="UP000291301">
    <property type="component" value="Unassembled WGS sequence"/>
</dbReference>
<comment type="caution">
    <text evidence="15">The sequence shown here is derived from an EMBL/GenBank/DDBJ whole genome shotgun (WGS) entry which is preliminary data.</text>
</comment>
<keyword evidence="16" id="KW-1185">Reference proteome</keyword>
<dbReference type="InterPro" id="IPR005863">
    <property type="entry name" value="UDP-N-AcMur_synth"/>
</dbReference>
<comment type="similarity">
    <text evidence="10">Belongs to the MurCDEF family. MurF subfamily.</text>
</comment>
<keyword evidence="7 10" id="KW-0573">Peptidoglycan synthesis</keyword>
<dbReference type="GO" id="GO:0008766">
    <property type="term" value="F:UDP-N-acetylmuramoylalanyl-D-glutamyl-2,6-diaminopimelate-D-alanyl-D-alanine ligase activity"/>
    <property type="evidence" value="ECO:0007669"/>
    <property type="project" value="RHEA"/>
</dbReference>
<feature type="binding site" evidence="10">
    <location>
        <begin position="114"/>
        <end position="120"/>
    </location>
    <ligand>
        <name>ATP</name>
        <dbReference type="ChEBI" id="CHEBI:30616"/>
    </ligand>
</feature>
<reference evidence="15 16" key="1">
    <citation type="journal article" date="2015" name="Antonie Van Leeuwenhoek">
        <title>Oricola cellulosilytica gen. nov., sp. nov., a cellulose-degrading bacterium of the family Phyllobacteriaceae isolated from surface seashore water, and emended descriptions of Mesorhizobium loti and Phyllobacterium myrsinacearum.</title>
        <authorList>
            <person name="Hameed A."/>
            <person name="Shahina M."/>
            <person name="Lai W.A."/>
            <person name="Lin S.Y."/>
            <person name="Young L.S."/>
            <person name="Liu Y.C."/>
            <person name="Hsu Y.H."/>
            <person name="Young C.C."/>
        </authorList>
    </citation>
    <scope>NUCLEOTIDE SEQUENCE [LARGE SCALE GENOMIC DNA]</scope>
    <source>
        <strain evidence="15 16">KCTC 52183</strain>
    </source>
</reference>
<dbReference type="Pfam" id="PF08245">
    <property type="entry name" value="Mur_ligase_M"/>
    <property type="match status" value="1"/>
</dbReference>
<dbReference type="SUPFAM" id="SSF53623">
    <property type="entry name" value="MurD-like peptide ligases, catalytic domain"/>
    <property type="match status" value="1"/>
</dbReference>
<dbReference type="Pfam" id="PF01225">
    <property type="entry name" value="Mur_ligase"/>
    <property type="match status" value="1"/>
</dbReference>
<dbReference type="GO" id="GO:0008360">
    <property type="term" value="P:regulation of cell shape"/>
    <property type="evidence" value="ECO:0007669"/>
    <property type="project" value="UniProtKB-KW"/>
</dbReference>
<evidence type="ECO:0000256" key="4">
    <source>
        <dbReference type="ARBA" id="ARBA00022741"/>
    </source>
</evidence>
<dbReference type="InterPro" id="IPR013221">
    <property type="entry name" value="Mur_ligase_cen"/>
</dbReference>
<evidence type="ECO:0000256" key="7">
    <source>
        <dbReference type="ARBA" id="ARBA00022984"/>
    </source>
</evidence>
<evidence type="ECO:0000256" key="11">
    <source>
        <dbReference type="RuleBase" id="RU004136"/>
    </source>
</evidence>
<keyword evidence="6 10" id="KW-0133">Cell shape</keyword>
<evidence type="ECO:0000259" key="12">
    <source>
        <dbReference type="Pfam" id="PF01225"/>
    </source>
</evidence>
<dbReference type="NCBIfam" id="NF010693">
    <property type="entry name" value="PRK14093.1"/>
    <property type="match status" value="1"/>
</dbReference>
<keyword evidence="4 10" id="KW-0547">Nucleotide-binding</keyword>
<keyword evidence="2 10" id="KW-0436">Ligase</keyword>
<feature type="domain" description="Mur ligase N-terminal catalytic" evidence="12">
    <location>
        <begin position="26"/>
        <end position="99"/>
    </location>
</feature>
<dbReference type="InterPro" id="IPR036615">
    <property type="entry name" value="Mur_ligase_C_dom_sf"/>
</dbReference>
<dbReference type="InterPro" id="IPR035911">
    <property type="entry name" value="MurE/MurF_N"/>
</dbReference>
<name>A0A4R0PDD6_9HYPH</name>
<dbReference type="GO" id="GO:0051301">
    <property type="term" value="P:cell division"/>
    <property type="evidence" value="ECO:0007669"/>
    <property type="project" value="UniProtKB-KW"/>
</dbReference>
<comment type="function">
    <text evidence="10 11">Involved in cell wall formation. Catalyzes the final step in the synthesis of UDP-N-acetylmuramoyl-pentapeptide, the precursor of murein.</text>
</comment>